<proteinExistence type="predicted"/>
<dbReference type="EMBL" id="ACYH01000027">
    <property type="protein sequence ID" value="EEV20676.1"/>
    <property type="molecule type" value="Genomic_DNA"/>
</dbReference>
<reference evidence="1 2" key="1">
    <citation type="submission" date="2009-07" db="EMBL/GenBank/DDBJ databases">
        <authorList>
            <person name="Madupu R."/>
            <person name="Sebastian Y."/>
            <person name="Durkin A.S."/>
            <person name="Torralba M."/>
            <person name="Methe B."/>
            <person name="Sutton G.G."/>
            <person name="Strausberg R.L."/>
            <person name="Nelson K.E."/>
        </authorList>
    </citation>
    <scope>NUCLEOTIDE SEQUENCE [LARGE SCALE GENOMIC DNA]</scope>
    <source>
        <strain evidence="1 2">ATCC 35580</strain>
    </source>
</reference>
<evidence type="ECO:0000313" key="2">
    <source>
        <dbReference type="Proteomes" id="UP000004509"/>
    </source>
</evidence>
<gene>
    <name evidence="1" type="ORF">TREVI0001_1847</name>
</gene>
<accession>C8PPA4</accession>
<organism evidence="1 2">
    <name type="scientific">Treponema vincentii ATCC 35580</name>
    <dbReference type="NCBI Taxonomy" id="596324"/>
    <lineage>
        <taxon>Bacteria</taxon>
        <taxon>Pseudomonadati</taxon>
        <taxon>Spirochaetota</taxon>
        <taxon>Spirochaetia</taxon>
        <taxon>Spirochaetales</taxon>
        <taxon>Treponemataceae</taxon>
        <taxon>Treponema</taxon>
    </lineage>
</organism>
<comment type="caution">
    <text evidence="1">The sequence shown here is derived from an EMBL/GenBank/DDBJ whole genome shotgun (WGS) entry which is preliminary data.</text>
</comment>
<dbReference type="Proteomes" id="UP000004509">
    <property type="component" value="Unassembled WGS sequence"/>
</dbReference>
<protein>
    <submittedName>
        <fullName evidence="1">Uncharacterized protein</fullName>
    </submittedName>
</protein>
<sequence length="48" mass="5294">MLICGNKYGTSEIFSYIRADGRILCSGCICGWNTSACYLPYLSLLLLP</sequence>
<evidence type="ECO:0000313" key="1">
    <source>
        <dbReference type="EMBL" id="EEV20676.1"/>
    </source>
</evidence>
<dbReference type="AlphaFoldDB" id="C8PPA4"/>
<name>C8PPA4_9SPIR</name>
<dbReference type="STRING" id="596324.TREVI0001_1847"/>